<dbReference type="PANTHER" id="PTHR37535:SF2">
    <property type="entry name" value="FINGER DOMAIN PROTEIN, PUTATIVE (AFU_ORTHOLOGUE AFUA_6G09300)-RELATED"/>
    <property type="match status" value="1"/>
</dbReference>
<keyword evidence="3" id="KW-1185">Reference proteome</keyword>
<sequence length="700" mass="80796">MLRSQDRKQRLTGQAGGHGKPSPGSRDERSHGITSDEDVGSETDLTDFDDYFSDEEDQDHSPEYYRGVEDAVQGSDIIQTDYAESTTKHLDAIKRHWYLYRAYVGRDPNFKCVDLGALKSFLDWKLGRRRDENGRRLRRTKYAASLNLYWKNFRLVYERATGEKIDEKTTRQMHKVLRELAKKHKLSTQKREKAPMDATDVANVAQTALVSIDITFTLGRQRVATCLFLQMGFITANRPQAILEIRYRHIVVTRVRDPQGGPTRTVLEFSYEFTKQFLGMKETPHAFLLGLLLHDGAFLEPNLTSAGHLSQLEVPPGCNSMPVPLDPRLDDVHLFRQTESTPSGFGISTKPLCSSTIRSWMRRLGEITGFKQVARPYGLRYGAGKAFDDSKHVSDELRNLIMIHADARTFLKHYLSRRVTADLQAVVRGMEPQDDLMRAVCRMSRWIDPRRPWKLTPDQSRSVNDNENIRRWMENRTRLRRRHGRRRSGAAWEACDRLTRRINNERQRLRTALLADIRSRWDQEQAVRDIKLQLSGVKIEEVVESKLETRKRTPEHDRLIQAVLTLPGKTLDEEYRRRNAAIDAVAAYCAVEEGRVIRRSASSHGQATAVKREESDPLEQALEAAMVSVYREKRPKVCFLCLGNQELPVKDRIYSFYTPGDLSKHFKRKHLGALKPRQKVDCNVCRMTLEHKMHLQRFVG</sequence>
<dbReference type="Pfam" id="PF11917">
    <property type="entry name" value="DUF3435"/>
    <property type="match status" value="1"/>
</dbReference>
<dbReference type="OrthoDB" id="4485682at2759"/>
<proteinExistence type="predicted"/>
<protein>
    <recommendedName>
        <fullName evidence="4">C2H2 finger domain protein</fullName>
    </recommendedName>
</protein>
<evidence type="ECO:0000313" key="3">
    <source>
        <dbReference type="Proteomes" id="UP000800094"/>
    </source>
</evidence>
<dbReference type="GeneID" id="54584982"/>
<accession>A0A6A6I6P6</accession>
<name>A0A6A6I6P6_9PLEO</name>
<evidence type="ECO:0000256" key="1">
    <source>
        <dbReference type="SAM" id="MobiDB-lite"/>
    </source>
</evidence>
<reference evidence="2" key="1">
    <citation type="journal article" date="2020" name="Stud. Mycol.">
        <title>101 Dothideomycetes genomes: a test case for predicting lifestyles and emergence of pathogens.</title>
        <authorList>
            <person name="Haridas S."/>
            <person name="Albert R."/>
            <person name="Binder M."/>
            <person name="Bloem J."/>
            <person name="Labutti K."/>
            <person name="Salamov A."/>
            <person name="Andreopoulos B."/>
            <person name="Baker S."/>
            <person name="Barry K."/>
            <person name="Bills G."/>
            <person name="Bluhm B."/>
            <person name="Cannon C."/>
            <person name="Castanera R."/>
            <person name="Culley D."/>
            <person name="Daum C."/>
            <person name="Ezra D."/>
            <person name="Gonzalez J."/>
            <person name="Henrissat B."/>
            <person name="Kuo A."/>
            <person name="Liang C."/>
            <person name="Lipzen A."/>
            <person name="Lutzoni F."/>
            <person name="Magnuson J."/>
            <person name="Mondo S."/>
            <person name="Nolan M."/>
            <person name="Ohm R."/>
            <person name="Pangilinan J."/>
            <person name="Park H.-J."/>
            <person name="Ramirez L."/>
            <person name="Alfaro M."/>
            <person name="Sun H."/>
            <person name="Tritt A."/>
            <person name="Yoshinaga Y."/>
            <person name="Zwiers L.-H."/>
            <person name="Turgeon B."/>
            <person name="Goodwin S."/>
            <person name="Spatafora J."/>
            <person name="Crous P."/>
            <person name="Grigoriev I."/>
        </authorList>
    </citation>
    <scope>NUCLEOTIDE SEQUENCE</scope>
    <source>
        <strain evidence="2">CBS 122368</strain>
    </source>
</reference>
<feature type="compositionally biased region" description="Acidic residues" evidence="1">
    <location>
        <begin position="35"/>
        <end position="58"/>
    </location>
</feature>
<dbReference type="Proteomes" id="UP000800094">
    <property type="component" value="Unassembled WGS sequence"/>
</dbReference>
<dbReference type="RefSeq" id="XP_033680197.1">
    <property type="nucleotide sequence ID" value="XM_033831652.1"/>
</dbReference>
<gene>
    <name evidence="2" type="ORF">BU26DRAFT_542511</name>
</gene>
<evidence type="ECO:0008006" key="4">
    <source>
        <dbReference type="Google" id="ProtNLM"/>
    </source>
</evidence>
<dbReference type="PANTHER" id="PTHR37535">
    <property type="entry name" value="FLUG DOMAIN PROTEIN"/>
    <property type="match status" value="1"/>
</dbReference>
<dbReference type="EMBL" id="ML987201">
    <property type="protein sequence ID" value="KAF2245193.1"/>
    <property type="molecule type" value="Genomic_DNA"/>
</dbReference>
<organism evidence="2 3">
    <name type="scientific">Trematosphaeria pertusa</name>
    <dbReference type="NCBI Taxonomy" id="390896"/>
    <lineage>
        <taxon>Eukaryota</taxon>
        <taxon>Fungi</taxon>
        <taxon>Dikarya</taxon>
        <taxon>Ascomycota</taxon>
        <taxon>Pezizomycotina</taxon>
        <taxon>Dothideomycetes</taxon>
        <taxon>Pleosporomycetidae</taxon>
        <taxon>Pleosporales</taxon>
        <taxon>Massarineae</taxon>
        <taxon>Trematosphaeriaceae</taxon>
        <taxon>Trematosphaeria</taxon>
    </lineage>
</organism>
<dbReference type="InterPro" id="IPR021842">
    <property type="entry name" value="DUF3435"/>
</dbReference>
<feature type="region of interest" description="Disordered" evidence="1">
    <location>
        <begin position="1"/>
        <end position="60"/>
    </location>
</feature>
<evidence type="ECO:0000313" key="2">
    <source>
        <dbReference type="EMBL" id="KAF2245193.1"/>
    </source>
</evidence>
<dbReference type="AlphaFoldDB" id="A0A6A6I6P6"/>